<keyword evidence="2" id="KW-0680">Restriction system</keyword>
<dbReference type="InterPro" id="IPR044946">
    <property type="entry name" value="Restrct_endonuc_typeI_TRD_sf"/>
</dbReference>
<dbReference type="RefSeq" id="WP_213638682.1">
    <property type="nucleotide sequence ID" value="NZ_JADPMV010000001.1"/>
</dbReference>
<keyword evidence="6" id="KW-1185">Reference proteome</keyword>
<dbReference type="Proteomes" id="UP001196601">
    <property type="component" value="Unassembled WGS sequence"/>
</dbReference>
<dbReference type="EMBL" id="JADPMV010000001">
    <property type="protein sequence ID" value="MBS7661351.1"/>
    <property type="molecule type" value="Genomic_DNA"/>
</dbReference>
<keyword evidence="3" id="KW-0238">DNA-binding</keyword>
<dbReference type="PANTHER" id="PTHR43140">
    <property type="entry name" value="TYPE-1 RESTRICTION ENZYME ECOKI SPECIFICITY PROTEIN"/>
    <property type="match status" value="1"/>
</dbReference>
<dbReference type="InterPro" id="IPR051212">
    <property type="entry name" value="Type-I_RE_S_subunit"/>
</dbReference>
<evidence type="ECO:0000256" key="2">
    <source>
        <dbReference type="ARBA" id="ARBA00022747"/>
    </source>
</evidence>
<evidence type="ECO:0000256" key="1">
    <source>
        <dbReference type="ARBA" id="ARBA00010923"/>
    </source>
</evidence>
<comment type="caution">
    <text evidence="5">The sequence shown here is derived from an EMBL/GenBank/DDBJ whole genome shotgun (WGS) entry which is preliminary data.</text>
</comment>
<dbReference type="Pfam" id="PF01420">
    <property type="entry name" value="Methylase_S"/>
    <property type="match status" value="2"/>
</dbReference>
<keyword evidence="5" id="KW-0378">Hydrolase</keyword>
<dbReference type="CDD" id="cd17250">
    <property type="entry name" value="RMtype1_S_Eco4255II_TRD2-CR2_like"/>
    <property type="match status" value="1"/>
</dbReference>
<reference evidence="5 6" key="1">
    <citation type="journal article" date="2021" name="Syst. Appl. Microbiol.">
        <title>Pseudomonas lalucatii sp. nov. isolated from Vallgornera, a karstic cave in Mallorca, Western Mediterranean.</title>
        <authorList>
            <person name="Busquets A."/>
            <person name="Mulet M."/>
            <person name="Gomila M."/>
            <person name="Garcia-Valdes E."/>
        </authorList>
    </citation>
    <scope>NUCLEOTIDE SEQUENCE [LARGE SCALE GENOMIC DNA]</scope>
    <source>
        <strain evidence="5 6">R1b54</strain>
    </source>
</reference>
<organism evidence="5 6">
    <name type="scientific">Pseudomonas lalucatii</name>
    <dbReference type="NCBI Taxonomy" id="1424203"/>
    <lineage>
        <taxon>Bacteria</taxon>
        <taxon>Pseudomonadati</taxon>
        <taxon>Pseudomonadota</taxon>
        <taxon>Gammaproteobacteria</taxon>
        <taxon>Pseudomonadales</taxon>
        <taxon>Pseudomonadaceae</taxon>
        <taxon>Pseudomonas</taxon>
    </lineage>
</organism>
<keyword evidence="5" id="KW-0540">Nuclease</keyword>
<evidence type="ECO:0000313" key="6">
    <source>
        <dbReference type="Proteomes" id="UP001196601"/>
    </source>
</evidence>
<feature type="domain" description="Type I restriction modification DNA specificity" evidence="4">
    <location>
        <begin position="5"/>
        <end position="185"/>
    </location>
</feature>
<sequence>MSELPSGWRIASLGEIGIVQSGIGFPNQEQGLTSGDYPVYKVGDVSRGVLQRNGNLQVAANYVTKRTAESLKGFVFPHGSTLFAKIGEALKLNRRGYVVRAGLADNNVMGYKGEPGVDDRFIYYFLKAQDFSSLSRSTTVPSIRKGDVEEVVVLLPPSAEQTRIAQKLDKLLAQVDTLKARIDAIPALLKRFRQSVLAAAVSGRLTEQWRAQNSATTPDHDAEIWGSQAQANLRIGNSDTSGFGWREVSLGEVCSVATGKTPGRKLAEYWDGGNIPWLTSAVTGSEFCSEADQYVTELAVKDCLLKLFPPGTLLMAMYGEGKTRGQVTELKITASCNQACAAITVNEGLAKREFVKIRLQENYEEIRKQAAGGAQPNLNLNKVREIGISLPPLDEQTEIVRRVEQLFAFADQLESKVQTAQARIDLLTQSLLAKAFRGELVPQDPNDEPASVLLERIRAQRAAQPKARRGRKAAAAN</sequence>
<dbReference type="GO" id="GO:0004519">
    <property type="term" value="F:endonuclease activity"/>
    <property type="evidence" value="ECO:0007669"/>
    <property type="project" value="UniProtKB-KW"/>
</dbReference>
<accession>A0ABS5PZ49</accession>
<dbReference type="SUPFAM" id="SSF116734">
    <property type="entry name" value="DNA methylase specificity domain"/>
    <property type="match status" value="2"/>
</dbReference>
<dbReference type="PANTHER" id="PTHR43140:SF1">
    <property type="entry name" value="TYPE I RESTRICTION ENZYME ECOKI SPECIFICITY SUBUNIT"/>
    <property type="match status" value="1"/>
</dbReference>
<evidence type="ECO:0000259" key="4">
    <source>
        <dbReference type="Pfam" id="PF01420"/>
    </source>
</evidence>
<keyword evidence="5" id="KW-0255">Endonuclease</keyword>
<dbReference type="InterPro" id="IPR000055">
    <property type="entry name" value="Restrct_endonuc_typeI_TRD"/>
</dbReference>
<name>A0ABS5PZ49_9PSED</name>
<proteinExistence type="inferred from homology"/>
<dbReference type="Gene3D" id="3.90.220.20">
    <property type="entry name" value="DNA methylase specificity domains"/>
    <property type="match status" value="2"/>
</dbReference>
<evidence type="ECO:0000313" key="5">
    <source>
        <dbReference type="EMBL" id="MBS7661351.1"/>
    </source>
</evidence>
<comment type="similarity">
    <text evidence="1">Belongs to the type-I restriction system S methylase family.</text>
</comment>
<protein>
    <submittedName>
        <fullName evidence="5">Restriction endonuclease subunit S</fullName>
    </submittedName>
</protein>
<feature type="domain" description="Type I restriction modification DNA specificity" evidence="4">
    <location>
        <begin position="244"/>
        <end position="416"/>
    </location>
</feature>
<gene>
    <name evidence="5" type="ORF">I0D00_05240</name>
</gene>
<evidence type="ECO:0000256" key="3">
    <source>
        <dbReference type="ARBA" id="ARBA00023125"/>
    </source>
</evidence>